<accession>A0A1Y2HFG6</accession>
<dbReference type="AlphaFoldDB" id="A0A1Y2HFG6"/>
<reference evidence="2 3" key="1">
    <citation type="submission" date="2016-07" db="EMBL/GenBank/DDBJ databases">
        <title>Pervasive Adenine N6-methylation of Active Genes in Fungi.</title>
        <authorList>
            <consortium name="DOE Joint Genome Institute"/>
            <person name="Mondo S.J."/>
            <person name="Dannebaum R.O."/>
            <person name="Kuo R.C."/>
            <person name="Labutti K."/>
            <person name="Haridas S."/>
            <person name="Kuo A."/>
            <person name="Salamov A."/>
            <person name="Ahrendt S.R."/>
            <person name="Lipzen A."/>
            <person name="Sullivan W."/>
            <person name="Andreopoulos W.B."/>
            <person name="Clum A."/>
            <person name="Lindquist E."/>
            <person name="Daum C."/>
            <person name="Ramamoorthy G.K."/>
            <person name="Gryganskyi A."/>
            <person name="Culley D."/>
            <person name="Magnuson J.K."/>
            <person name="James T.Y."/>
            <person name="O'Malley M.A."/>
            <person name="Stajich J.E."/>
            <person name="Spatafora J.W."/>
            <person name="Visel A."/>
            <person name="Grigoriev I.V."/>
        </authorList>
    </citation>
    <scope>NUCLEOTIDE SEQUENCE [LARGE SCALE GENOMIC DNA]</scope>
    <source>
        <strain evidence="2 3">PL171</strain>
    </source>
</reference>
<evidence type="ECO:0000313" key="3">
    <source>
        <dbReference type="Proteomes" id="UP000193411"/>
    </source>
</evidence>
<proteinExistence type="predicted"/>
<dbReference type="Proteomes" id="UP000193411">
    <property type="component" value="Unassembled WGS sequence"/>
</dbReference>
<comment type="caution">
    <text evidence="2">The sequence shown here is derived from an EMBL/GenBank/DDBJ whole genome shotgun (WGS) entry which is preliminary data.</text>
</comment>
<name>A0A1Y2HFG6_9FUNG</name>
<organism evidence="2 3">
    <name type="scientific">Catenaria anguillulae PL171</name>
    <dbReference type="NCBI Taxonomy" id="765915"/>
    <lineage>
        <taxon>Eukaryota</taxon>
        <taxon>Fungi</taxon>
        <taxon>Fungi incertae sedis</taxon>
        <taxon>Blastocladiomycota</taxon>
        <taxon>Blastocladiomycetes</taxon>
        <taxon>Blastocladiales</taxon>
        <taxon>Catenariaceae</taxon>
        <taxon>Catenaria</taxon>
    </lineage>
</organism>
<feature type="non-terminal residue" evidence="2">
    <location>
        <position position="94"/>
    </location>
</feature>
<feature type="compositionally biased region" description="Acidic residues" evidence="1">
    <location>
        <begin position="74"/>
        <end position="94"/>
    </location>
</feature>
<sequence>MAIYEAVRCSAPLADLICRTYRSHRRVSDTTMEGAIRKAAERNPEQKQALLALLDPEQSQLSHSITLFGAGGDDAGEEEAGEDEDDGDEGWEDA</sequence>
<gene>
    <name evidence="2" type="ORF">BCR44DRAFT_1438678</name>
</gene>
<evidence type="ECO:0000313" key="2">
    <source>
        <dbReference type="EMBL" id="ORZ33285.1"/>
    </source>
</evidence>
<feature type="region of interest" description="Disordered" evidence="1">
    <location>
        <begin position="67"/>
        <end position="94"/>
    </location>
</feature>
<evidence type="ECO:0000256" key="1">
    <source>
        <dbReference type="SAM" id="MobiDB-lite"/>
    </source>
</evidence>
<dbReference type="EMBL" id="MCFL01000037">
    <property type="protein sequence ID" value="ORZ33285.1"/>
    <property type="molecule type" value="Genomic_DNA"/>
</dbReference>
<keyword evidence="3" id="KW-1185">Reference proteome</keyword>
<protein>
    <submittedName>
        <fullName evidence="2">Uncharacterized protein</fullName>
    </submittedName>
</protein>